<dbReference type="Proteomes" id="UP000694428">
    <property type="component" value="Unplaced"/>
</dbReference>
<organism evidence="4 5">
    <name type="scientific">Pavo cristatus</name>
    <name type="common">Indian peafowl</name>
    <name type="synonym">Blue peafowl</name>
    <dbReference type="NCBI Taxonomy" id="9049"/>
    <lineage>
        <taxon>Eukaryota</taxon>
        <taxon>Metazoa</taxon>
        <taxon>Chordata</taxon>
        <taxon>Craniata</taxon>
        <taxon>Vertebrata</taxon>
        <taxon>Euteleostomi</taxon>
        <taxon>Archelosauria</taxon>
        <taxon>Archosauria</taxon>
        <taxon>Dinosauria</taxon>
        <taxon>Saurischia</taxon>
        <taxon>Theropoda</taxon>
        <taxon>Coelurosauria</taxon>
        <taxon>Aves</taxon>
        <taxon>Neognathae</taxon>
        <taxon>Galloanserae</taxon>
        <taxon>Galliformes</taxon>
        <taxon>Phasianidae</taxon>
        <taxon>Phasianinae</taxon>
        <taxon>Pavo</taxon>
    </lineage>
</organism>
<evidence type="ECO:0000256" key="3">
    <source>
        <dbReference type="ARBA" id="ARBA00022658"/>
    </source>
</evidence>
<keyword evidence="3" id="KW-0344">Guanine-nucleotide releasing factor</keyword>
<dbReference type="Ensembl" id="ENSPSTT00000020238.1">
    <property type="protein sequence ID" value="ENSPSTP00000019317.1"/>
    <property type="gene ID" value="ENSPSTG00000013949.1"/>
</dbReference>
<dbReference type="AlphaFoldDB" id="A0A8C9LDJ4"/>
<dbReference type="PANTHER" id="PTHR47544">
    <property type="entry name" value="RHO GUANINE NUCLEOTIDE EXCHANGE FACTOR 4"/>
    <property type="match status" value="1"/>
</dbReference>
<reference evidence="4" key="2">
    <citation type="submission" date="2025-09" db="UniProtKB">
        <authorList>
            <consortium name="Ensembl"/>
        </authorList>
    </citation>
    <scope>IDENTIFICATION</scope>
</reference>
<reference evidence="4" key="1">
    <citation type="submission" date="2025-08" db="UniProtKB">
        <authorList>
            <consortium name="Ensembl"/>
        </authorList>
    </citation>
    <scope>IDENTIFICATION</scope>
</reference>
<sequence>MKRYIIIGSGILLSLTWGLTTVKASTFLSVSPLKYQNLPLQIMLPGFVKWLLIFCTSVSYNGCPVPPLHQSLHPIHQRHITVPTSIPQQQVFALAEPKRKPSLFWHTFNKLTPFKK</sequence>
<evidence type="ECO:0000256" key="1">
    <source>
        <dbReference type="ARBA" id="ARBA00004496"/>
    </source>
</evidence>
<name>A0A8C9LDJ4_PAVCR</name>
<evidence type="ECO:0000313" key="4">
    <source>
        <dbReference type="Ensembl" id="ENSPSTP00000019317.1"/>
    </source>
</evidence>
<evidence type="ECO:0000256" key="2">
    <source>
        <dbReference type="ARBA" id="ARBA00022490"/>
    </source>
</evidence>
<keyword evidence="5" id="KW-1185">Reference proteome</keyword>
<keyword evidence="2" id="KW-0963">Cytoplasm</keyword>
<evidence type="ECO:0000313" key="5">
    <source>
        <dbReference type="Proteomes" id="UP000694428"/>
    </source>
</evidence>
<dbReference type="PANTHER" id="PTHR47544:SF5">
    <property type="entry name" value="SPERMATOGENESIS-ASSOCIATED 13"/>
    <property type="match status" value="1"/>
</dbReference>
<proteinExistence type="predicted"/>
<dbReference type="GO" id="GO:0005085">
    <property type="term" value="F:guanyl-nucleotide exchange factor activity"/>
    <property type="evidence" value="ECO:0007669"/>
    <property type="project" value="UniProtKB-KW"/>
</dbReference>
<protein>
    <submittedName>
        <fullName evidence="4">Uncharacterized protein</fullName>
    </submittedName>
</protein>
<dbReference type="GO" id="GO:0005737">
    <property type="term" value="C:cytoplasm"/>
    <property type="evidence" value="ECO:0007669"/>
    <property type="project" value="UniProtKB-SubCell"/>
</dbReference>
<accession>A0A8C9LDJ4</accession>
<comment type="subcellular location">
    <subcellularLocation>
        <location evidence="1">Cytoplasm</location>
    </subcellularLocation>
</comment>